<sequence>MQFIVDKLGKFNSHSWSSRVFSIRNLSRSSRSLESDEEGQSGLCLFVSQKGKPDNLLHHCLIPHQLEMYPDYDIGSIYAYMMYSKDELSHIICVRGHEVKVDESDGSISSGSEVQHYRSSGLLHDRHSRKETRWLLRFENMSDLRVAAHLISSRLPTTKEDLQ</sequence>
<accession>S9TFP2</accession>
<evidence type="ECO:0000313" key="1">
    <source>
        <dbReference type="EMBL" id="EPY15779.1"/>
    </source>
</evidence>
<dbReference type="Proteomes" id="UP000015354">
    <property type="component" value="Unassembled WGS sequence"/>
</dbReference>
<evidence type="ECO:0000313" key="2">
    <source>
        <dbReference type="Proteomes" id="UP000015354"/>
    </source>
</evidence>
<dbReference type="AlphaFoldDB" id="S9TFP2"/>
<dbReference type="EMBL" id="ATMH01011757">
    <property type="protein sequence ID" value="EPY15779.1"/>
    <property type="molecule type" value="Genomic_DNA"/>
</dbReference>
<name>S9TFP2_9TRYP</name>
<keyword evidence="2" id="KW-1185">Reference proteome</keyword>
<reference evidence="1 2" key="1">
    <citation type="journal article" date="2013" name="PLoS ONE">
        <title>Predicting the Proteins of Angomonas deanei, Strigomonas culicis and Their Respective Endosymbionts Reveals New Aspects of the Trypanosomatidae Family.</title>
        <authorList>
            <person name="Motta M.C."/>
            <person name="Martins A.C."/>
            <person name="de Souza S.S."/>
            <person name="Catta-Preta C.M."/>
            <person name="Silva R."/>
            <person name="Klein C.C."/>
            <person name="de Almeida L.G."/>
            <person name="de Lima Cunha O."/>
            <person name="Ciapina L.P."/>
            <person name="Brocchi M."/>
            <person name="Colabardini A.C."/>
            <person name="de Araujo Lima B."/>
            <person name="Machado C.R."/>
            <person name="de Almeida Soares C.M."/>
            <person name="Probst C.M."/>
            <person name="de Menezes C.B."/>
            <person name="Thompson C.E."/>
            <person name="Bartholomeu D.C."/>
            <person name="Gradia D.F."/>
            <person name="Pavoni D.P."/>
            <person name="Grisard E.C."/>
            <person name="Fantinatti-Garboggini F."/>
            <person name="Marchini F.K."/>
            <person name="Rodrigues-Luiz G.F."/>
            <person name="Wagner G."/>
            <person name="Goldman G.H."/>
            <person name="Fietto J.L."/>
            <person name="Elias M.C."/>
            <person name="Goldman M.H."/>
            <person name="Sagot M.F."/>
            <person name="Pereira M."/>
            <person name="Stoco P.H."/>
            <person name="de Mendonca-Neto R.P."/>
            <person name="Teixeira S.M."/>
            <person name="Maciel T.E."/>
            <person name="de Oliveira Mendes T.A."/>
            <person name="Urmenyi T.P."/>
            <person name="de Souza W."/>
            <person name="Schenkman S."/>
            <person name="de Vasconcelos A.T."/>
        </authorList>
    </citation>
    <scope>NUCLEOTIDE SEQUENCE [LARGE SCALE GENOMIC DNA]</scope>
</reference>
<gene>
    <name evidence="1" type="ORF">STCU_11774</name>
</gene>
<proteinExistence type="predicted"/>
<comment type="caution">
    <text evidence="1">The sequence shown here is derived from an EMBL/GenBank/DDBJ whole genome shotgun (WGS) entry which is preliminary data.</text>
</comment>
<organism evidence="1 2">
    <name type="scientific">Strigomonas culicis</name>
    <dbReference type="NCBI Taxonomy" id="28005"/>
    <lineage>
        <taxon>Eukaryota</taxon>
        <taxon>Discoba</taxon>
        <taxon>Euglenozoa</taxon>
        <taxon>Kinetoplastea</taxon>
        <taxon>Metakinetoplastina</taxon>
        <taxon>Trypanosomatida</taxon>
        <taxon>Trypanosomatidae</taxon>
        <taxon>Strigomonadinae</taxon>
        <taxon>Strigomonas</taxon>
    </lineage>
</organism>
<protein>
    <submittedName>
        <fullName evidence="1">Uncharacterized protein</fullName>
    </submittedName>
</protein>